<dbReference type="Pfam" id="PF02534">
    <property type="entry name" value="T4SS-DNA_transf"/>
    <property type="match status" value="1"/>
</dbReference>
<evidence type="ECO:0000256" key="3">
    <source>
        <dbReference type="ARBA" id="ARBA00022475"/>
    </source>
</evidence>
<comment type="caution">
    <text evidence="8">The sequence shown here is derived from an EMBL/GenBank/DDBJ whole genome shotgun (WGS) entry which is preliminary data.</text>
</comment>
<dbReference type="InterPro" id="IPR051539">
    <property type="entry name" value="T4SS-coupling_protein"/>
</dbReference>
<dbReference type="GO" id="GO:0005886">
    <property type="term" value="C:plasma membrane"/>
    <property type="evidence" value="ECO:0007669"/>
    <property type="project" value="UniProtKB-SubCell"/>
</dbReference>
<feature type="transmembrane region" description="Helical" evidence="7">
    <location>
        <begin position="350"/>
        <end position="370"/>
    </location>
</feature>
<keyword evidence="9" id="KW-1185">Reference proteome</keyword>
<dbReference type="InterPro" id="IPR011990">
    <property type="entry name" value="TPR-like_helical_dom_sf"/>
</dbReference>
<keyword evidence="3" id="KW-1003">Cell membrane</keyword>
<dbReference type="Gene3D" id="3.40.50.300">
    <property type="entry name" value="P-loop containing nucleotide triphosphate hydrolases"/>
    <property type="match status" value="1"/>
</dbReference>
<dbReference type="InterPro" id="IPR027417">
    <property type="entry name" value="P-loop_NTPase"/>
</dbReference>
<evidence type="ECO:0000256" key="6">
    <source>
        <dbReference type="ARBA" id="ARBA00023136"/>
    </source>
</evidence>
<dbReference type="AlphaFoldDB" id="A0A6I1HM57"/>
<dbReference type="CDD" id="cd01127">
    <property type="entry name" value="TrwB_TraG_TraD_VirD4"/>
    <property type="match status" value="1"/>
</dbReference>
<accession>A0A6I1HM57</accession>
<evidence type="ECO:0000256" key="5">
    <source>
        <dbReference type="ARBA" id="ARBA00022989"/>
    </source>
</evidence>
<dbReference type="Proteomes" id="UP000468717">
    <property type="component" value="Unassembled WGS sequence"/>
</dbReference>
<keyword evidence="5 7" id="KW-1133">Transmembrane helix</keyword>
<sequence>MKPSRTRRILLICAGVLGVLLLLALANYLAGAILFLSFGENPARAHFFTIEQAYQAADDARTLRKVKGSIVIAFLLSLVAPAGVAMLLRRENSDLFGKARFANRDDIRQEKLDGPKGVVIGKFQDKLLRLGGYDFVLLAAPTRTGKGVGFCVPNLLQFEDSVVVLDIKGENYNLSSEFRRRYMGNEIVYFNPFSEDTHRWNPLSYVSRDLNFRANDLMALASIVYPPNEKEPFWPDSARNLFVGIGLMVLETPELPKTIGEMLRQASGKGDPIETYLGKVLAARAASAHPLSVSCRDALNRFIGAGETALKGIVATFTAALTPFANPVIDKATSADDFDLRDVRKKKMSIYLNIPAGEVLQAGFIVNMFFSQLINENVKELPEQNPDLKYQCLMMLDEFTAMGKVAIIAKGVGYMAGYNMRLAIIIQDKTQLDSVYGKEDAHNIVSNMGAVIYFTPSQVSEAEEYSKMIGNDTVNSYSTQHSQGSLFGLKGQGGDSKTASYQSRAVMLPQELLGMSKEAQLVVRSGIPVIKADKIRYFSDPYFKERFEAVPMQTVAIGGEKRKVPVPVPRPRGDWAAYQQSIATSDFYILPAAPATAAPASAAPALAPLPVQKATPRKILPPPGAAAASAYADAALLYWHAALDGERIEDDAALVVLDLAPARGQFCWQLFASLRQRIDHGASGLQRFQYIACAVDAEQEAMLKSHPYLEELADEEEFFVLRREQLLTASSAMFANQALVVVAHEWAAALVQPCHVPADGDDFPAPLDALADMYLQRMPGTSVAFPLAAIASVEALASLGDDHFMLLASDIAVDDERAIRLGAFAGAGGTSVLPANYHALAWHLRSAGAALWQEAGTAEDASLLLALAGAGANDDGLLRQLRALLAGVHAGHSLQAGVAAGTGAAALAALQRSCHDPACLEAMLPALQDAHRALPAPQLAQWRQALGLVWDMYLPQPQAVAFQLDLAQLALTVGNLGVAREAAEYASQHDTQAARSRDMLAQVAEHCGRSDEAMGALRRLLELVPEHQTARGRLAALEQRMQQQDALPWYRRSLAQSGSLWLEPLGLQHDEALARIDGDGGRMALDGEHIACALMHERWGLVGIAALRQPAAGAYLDLWVAESFRGRRYSVTGGRSLLRMVRATLDMVEIFAVTGADAQQARRMLDSLDFRCLDEAGAPAADARVETLYYLGEEADDASIRQRLAGAPAGATPSMAAVPLEPVCPEEVDGIVA</sequence>
<keyword evidence="4 7" id="KW-0812">Transmembrane</keyword>
<dbReference type="InterPro" id="IPR003688">
    <property type="entry name" value="TraG/VirD4"/>
</dbReference>
<feature type="transmembrane region" description="Helical" evidence="7">
    <location>
        <begin position="70"/>
        <end position="88"/>
    </location>
</feature>
<gene>
    <name evidence="8" type="ORF">GCN75_26790</name>
</gene>
<dbReference type="Gene3D" id="1.25.40.10">
    <property type="entry name" value="Tetratricopeptide repeat domain"/>
    <property type="match status" value="1"/>
</dbReference>
<organism evidence="8 9">
    <name type="scientific">Janthinobacterium violaceinigrum</name>
    <dbReference type="NCBI Taxonomy" id="2654252"/>
    <lineage>
        <taxon>Bacteria</taxon>
        <taxon>Pseudomonadati</taxon>
        <taxon>Pseudomonadota</taxon>
        <taxon>Betaproteobacteria</taxon>
        <taxon>Burkholderiales</taxon>
        <taxon>Oxalobacteraceae</taxon>
        <taxon>Janthinobacterium</taxon>
    </lineage>
</organism>
<dbReference type="SUPFAM" id="SSF52540">
    <property type="entry name" value="P-loop containing nucleoside triphosphate hydrolases"/>
    <property type="match status" value="1"/>
</dbReference>
<dbReference type="EMBL" id="WFLI01000054">
    <property type="protein sequence ID" value="KAB8059162.1"/>
    <property type="molecule type" value="Genomic_DNA"/>
</dbReference>
<evidence type="ECO:0000256" key="4">
    <source>
        <dbReference type="ARBA" id="ARBA00022692"/>
    </source>
</evidence>
<dbReference type="PANTHER" id="PTHR37937">
    <property type="entry name" value="CONJUGATIVE TRANSFER: DNA TRANSPORT"/>
    <property type="match status" value="1"/>
</dbReference>
<name>A0A6I1HM57_9BURK</name>
<evidence type="ECO:0000313" key="8">
    <source>
        <dbReference type="EMBL" id="KAB8059162.1"/>
    </source>
</evidence>
<comment type="subcellular location">
    <subcellularLocation>
        <location evidence="1">Cell membrane</location>
        <topology evidence="1">Multi-pass membrane protein</topology>
    </subcellularLocation>
</comment>
<dbReference type="RefSeq" id="WP_152285065.1">
    <property type="nucleotide sequence ID" value="NZ_WFLI01000054.1"/>
</dbReference>
<protein>
    <submittedName>
        <fullName evidence="8">TraM recognition domain-containing protein</fullName>
    </submittedName>
</protein>
<dbReference type="InterPro" id="IPR016181">
    <property type="entry name" value="Acyl_CoA_acyltransferase"/>
</dbReference>
<evidence type="ECO:0000256" key="1">
    <source>
        <dbReference type="ARBA" id="ARBA00004651"/>
    </source>
</evidence>
<evidence type="ECO:0000313" key="9">
    <source>
        <dbReference type="Proteomes" id="UP000468717"/>
    </source>
</evidence>
<comment type="similarity">
    <text evidence="2">Belongs to the VirD4/TraG family.</text>
</comment>
<dbReference type="SUPFAM" id="SSF48452">
    <property type="entry name" value="TPR-like"/>
    <property type="match status" value="1"/>
</dbReference>
<evidence type="ECO:0000256" key="2">
    <source>
        <dbReference type="ARBA" id="ARBA00008806"/>
    </source>
</evidence>
<dbReference type="SUPFAM" id="SSF55729">
    <property type="entry name" value="Acyl-CoA N-acyltransferases (Nat)"/>
    <property type="match status" value="1"/>
</dbReference>
<keyword evidence="6 7" id="KW-0472">Membrane</keyword>
<dbReference type="PANTHER" id="PTHR37937:SF1">
    <property type="entry name" value="CONJUGATIVE TRANSFER: DNA TRANSPORT"/>
    <property type="match status" value="1"/>
</dbReference>
<evidence type="ECO:0000256" key="7">
    <source>
        <dbReference type="SAM" id="Phobius"/>
    </source>
</evidence>
<reference evidence="8 9" key="1">
    <citation type="submission" date="2019-10" db="EMBL/GenBank/DDBJ databases">
        <title>Three novel species isolated from a subtropical stream in China.</title>
        <authorList>
            <person name="Lu H."/>
        </authorList>
    </citation>
    <scope>NUCLEOTIDE SEQUENCE [LARGE SCALE GENOMIC DNA]</scope>
    <source>
        <strain evidence="8 9">FT13W</strain>
    </source>
</reference>
<proteinExistence type="inferred from homology"/>